<organism evidence="3 4">
    <name type="scientific">Kockovaella imperatae</name>
    <dbReference type="NCBI Taxonomy" id="4999"/>
    <lineage>
        <taxon>Eukaryota</taxon>
        <taxon>Fungi</taxon>
        <taxon>Dikarya</taxon>
        <taxon>Basidiomycota</taxon>
        <taxon>Agaricomycotina</taxon>
        <taxon>Tremellomycetes</taxon>
        <taxon>Tremellales</taxon>
        <taxon>Cuniculitremaceae</taxon>
        <taxon>Kockovaella</taxon>
    </lineage>
</organism>
<keyword evidence="1" id="KW-0812">Transmembrane</keyword>
<keyword evidence="1" id="KW-0472">Membrane</keyword>
<evidence type="ECO:0000256" key="1">
    <source>
        <dbReference type="SAM" id="Phobius"/>
    </source>
</evidence>
<evidence type="ECO:0000313" key="3">
    <source>
        <dbReference type="EMBL" id="ORX35794.1"/>
    </source>
</evidence>
<dbReference type="InParanoid" id="A0A1Y1UE50"/>
<proteinExistence type="predicted"/>
<comment type="caution">
    <text evidence="3">The sequence shown here is derived from an EMBL/GenBank/DDBJ whole genome shotgun (WGS) entry which is preliminary data.</text>
</comment>
<feature type="chain" id="PRO_5012305037" description="Dickkopf N-terminal cysteine-rich domain-containing protein" evidence="2">
    <location>
        <begin position="18"/>
        <end position="290"/>
    </location>
</feature>
<evidence type="ECO:0000256" key="2">
    <source>
        <dbReference type="SAM" id="SignalP"/>
    </source>
</evidence>
<evidence type="ECO:0000313" key="4">
    <source>
        <dbReference type="Proteomes" id="UP000193218"/>
    </source>
</evidence>
<reference evidence="3 4" key="1">
    <citation type="submission" date="2017-03" db="EMBL/GenBank/DDBJ databases">
        <title>Widespread Adenine N6-methylation of Active Genes in Fungi.</title>
        <authorList>
            <consortium name="DOE Joint Genome Institute"/>
            <person name="Mondo S.J."/>
            <person name="Dannebaum R.O."/>
            <person name="Kuo R.C."/>
            <person name="Louie K.B."/>
            <person name="Bewick A.J."/>
            <person name="Labutti K."/>
            <person name="Haridas S."/>
            <person name="Kuo A."/>
            <person name="Salamov A."/>
            <person name="Ahrendt S.R."/>
            <person name="Lau R."/>
            <person name="Bowen B.P."/>
            <person name="Lipzen A."/>
            <person name="Sullivan W."/>
            <person name="Andreopoulos W.B."/>
            <person name="Clum A."/>
            <person name="Lindquist E."/>
            <person name="Daum C."/>
            <person name="Northen T.R."/>
            <person name="Ramamoorthy G."/>
            <person name="Schmitz R.J."/>
            <person name="Gryganskyi A."/>
            <person name="Culley D."/>
            <person name="Magnuson J."/>
            <person name="James T.Y."/>
            <person name="O'Malley M.A."/>
            <person name="Stajich J.E."/>
            <person name="Spatafora J.W."/>
            <person name="Visel A."/>
            <person name="Grigoriev I.V."/>
        </authorList>
    </citation>
    <scope>NUCLEOTIDE SEQUENCE [LARGE SCALE GENOMIC DNA]</scope>
    <source>
        <strain evidence="3 4">NRRL Y-17943</strain>
    </source>
</reference>
<dbReference type="OrthoDB" id="195231at2759"/>
<gene>
    <name evidence="3" type="ORF">BD324DRAFT_631714</name>
</gene>
<protein>
    <recommendedName>
        <fullName evidence="5">Dickkopf N-terminal cysteine-rich domain-containing protein</fullName>
    </recommendedName>
</protein>
<feature type="signal peptide" evidence="2">
    <location>
        <begin position="1"/>
        <end position="17"/>
    </location>
</feature>
<dbReference type="Proteomes" id="UP000193218">
    <property type="component" value="Unassembled WGS sequence"/>
</dbReference>
<sequence>MLFLSLPLLILTLIAQAKVPVYGPCVLSHNHLKPSTKEFVSDCDAFGYCASNGTCLPRQCRKDLYVLASIRNSTFGIPPMCQPGSYCPDDASGCLPLVTLGGACELNRDDECDQTLPPPHGADKGGEQGRVICLLGSCTPAIAHIGQSCMIENTTYAGYDSSGTGFNLQIVRDDCIPQQGFCNATSATCQDLKVSEEPCEEDRECTSANCVQGVCGQPVNEETRIQSWIYVLVAFGMAGAMAGVLAGLIWLHKKNEEANQSRMEEYYRQQAIYQLYRASSVNSQGSIWKK</sequence>
<feature type="transmembrane region" description="Helical" evidence="1">
    <location>
        <begin position="228"/>
        <end position="251"/>
    </location>
</feature>
<name>A0A1Y1UE50_9TREE</name>
<dbReference type="RefSeq" id="XP_021869958.1">
    <property type="nucleotide sequence ID" value="XM_022016457.1"/>
</dbReference>
<dbReference type="AlphaFoldDB" id="A0A1Y1UE50"/>
<dbReference type="GeneID" id="33558266"/>
<accession>A0A1Y1UE50</accession>
<keyword evidence="4" id="KW-1185">Reference proteome</keyword>
<dbReference type="EMBL" id="NBSH01000010">
    <property type="protein sequence ID" value="ORX35794.1"/>
    <property type="molecule type" value="Genomic_DNA"/>
</dbReference>
<evidence type="ECO:0008006" key="5">
    <source>
        <dbReference type="Google" id="ProtNLM"/>
    </source>
</evidence>
<keyword evidence="2" id="KW-0732">Signal</keyword>
<dbReference type="STRING" id="4999.A0A1Y1UE50"/>
<keyword evidence="1" id="KW-1133">Transmembrane helix</keyword>